<sequence length="286" mass="32596">MSAPRAADDDRAPDARALPRDALGLGLRPPHYEVIERLRPRLGFFEIIAENYLGASPLPRERLRRIAERYPIVAHGVSLNLLGEAPLDRDHLSRLRDLIQEFRIPYFTDHLCWTAFEGMTHHDLLPAPYDPELIPYAAARASEVQEALGVPFGIENLSSYVAWERDTMSEWDFYRRVVEESGCWAMLDLNNIFVSSANHGFDPRAYLDGVPWSRVLQVHLAGHQVLPSGLRHDTHDRPVGDEVWSLYEDAWRRGGPFPTLLEWDAEIPPLPVALAELDRARRVRSA</sequence>
<evidence type="ECO:0000313" key="2">
    <source>
        <dbReference type="Proteomes" id="UP000075604"/>
    </source>
</evidence>
<protein>
    <submittedName>
        <fullName evidence="1">Uncharacterized protein</fullName>
    </submittedName>
</protein>
<comment type="caution">
    <text evidence="1">The sequence shown here is derived from an EMBL/GenBank/DDBJ whole genome shotgun (WGS) entry which is preliminary data.</text>
</comment>
<dbReference type="Proteomes" id="UP000075604">
    <property type="component" value="Unassembled WGS sequence"/>
</dbReference>
<name>A0A150Q2W4_SORCE</name>
<dbReference type="EMBL" id="JELX01000718">
    <property type="protein sequence ID" value="KYF62355.1"/>
    <property type="molecule type" value="Genomic_DNA"/>
</dbReference>
<dbReference type="PANTHER" id="PTHR42194">
    <property type="entry name" value="UPF0276 PROTEIN HI_1600"/>
    <property type="match status" value="1"/>
</dbReference>
<dbReference type="SUPFAM" id="SSF51658">
    <property type="entry name" value="Xylose isomerase-like"/>
    <property type="match status" value="1"/>
</dbReference>
<dbReference type="NCBIfam" id="NF003818">
    <property type="entry name" value="PRK05409.1"/>
    <property type="match status" value="1"/>
</dbReference>
<gene>
    <name evidence="1" type="ORF">BE04_05370</name>
</gene>
<dbReference type="AlphaFoldDB" id="A0A150Q2W4"/>
<reference evidence="1 2" key="1">
    <citation type="submission" date="2014-02" db="EMBL/GenBank/DDBJ databases">
        <title>The small core and large imbalanced accessory genome model reveals a collaborative survival strategy of Sorangium cellulosum strains in nature.</title>
        <authorList>
            <person name="Han K."/>
            <person name="Peng R."/>
            <person name="Blom J."/>
            <person name="Li Y.-Z."/>
        </authorList>
    </citation>
    <scope>NUCLEOTIDE SEQUENCE [LARGE SCALE GENOMIC DNA]</scope>
    <source>
        <strain evidence="1 2">So0157-18</strain>
    </source>
</reference>
<proteinExistence type="predicted"/>
<dbReference type="PANTHER" id="PTHR42194:SF1">
    <property type="entry name" value="UPF0276 PROTEIN HI_1600"/>
    <property type="match status" value="1"/>
</dbReference>
<accession>A0A150Q2W4</accession>
<dbReference type="Gene3D" id="3.20.20.150">
    <property type="entry name" value="Divalent-metal-dependent TIM barrel enzymes"/>
    <property type="match status" value="1"/>
</dbReference>
<dbReference type="Pfam" id="PF05114">
    <property type="entry name" value="MbnB_TglH_ChrH"/>
    <property type="match status" value="1"/>
</dbReference>
<evidence type="ECO:0000313" key="1">
    <source>
        <dbReference type="EMBL" id="KYF62355.1"/>
    </source>
</evidence>
<dbReference type="InterPro" id="IPR007801">
    <property type="entry name" value="MbnB/TglH/ChrH"/>
</dbReference>
<organism evidence="1 2">
    <name type="scientific">Sorangium cellulosum</name>
    <name type="common">Polyangium cellulosum</name>
    <dbReference type="NCBI Taxonomy" id="56"/>
    <lineage>
        <taxon>Bacteria</taxon>
        <taxon>Pseudomonadati</taxon>
        <taxon>Myxococcota</taxon>
        <taxon>Polyangia</taxon>
        <taxon>Polyangiales</taxon>
        <taxon>Polyangiaceae</taxon>
        <taxon>Sorangium</taxon>
    </lineage>
</organism>
<dbReference type="InterPro" id="IPR036237">
    <property type="entry name" value="Xyl_isomerase-like_sf"/>
</dbReference>